<dbReference type="Proteomes" id="UP000247551">
    <property type="component" value="Unassembled WGS sequence"/>
</dbReference>
<proteinExistence type="predicted"/>
<dbReference type="FunFam" id="3.30.70.270:FF:000001">
    <property type="entry name" value="Diguanylate cyclase domain protein"/>
    <property type="match status" value="1"/>
</dbReference>
<dbReference type="PROSITE" id="PS50887">
    <property type="entry name" value="GGDEF"/>
    <property type="match status" value="1"/>
</dbReference>
<evidence type="ECO:0000256" key="4">
    <source>
        <dbReference type="SAM" id="Phobius"/>
    </source>
</evidence>
<dbReference type="NCBIfam" id="TIGR00254">
    <property type="entry name" value="GGDEF"/>
    <property type="match status" value="1"/>
</dbReference>
<dbReference type="PANTHER" id="PTHR45138:SF9">
    <property type="entry name" value="DIGUANYLATE CYCLASE DGCM-RELATED"/>
    <property type="match status" value="1"/>
</dbReference>
<dbReference type="InterPro" id="IPR000160">
    <property type="entry name" value="GGDEF_dom"/>
</dbReference>
<dbReference type="EMBL" id="QKLW01000005">
    <property type="protein sequence ID" value="PYF80960.1"/>
    <property type="molecule type" value="Genomic_DNA"/>
</dbReference>
<dbReference type="PANTHER" id="PTHR45138">
    <property type="entry name" value="REGULATORY COMPONENTS OF SENSORY TRANSDUCTION SYSTEM"/>
    <property type="match status" value="1"/>
</dbReference>
<dbReference type="EC" id="2.7.7.65" evidence="2"/>
<evidence type="ECO:0000313" key="6">
    <source>
        <dbReference type="EMBL" id="PYF80960.1"/>
    </source>
</evidence>
<dbReference type="SMART" id="SM00267">
    <property type="entry name" value="GGDEF"/>
    <property type="match status" value="1"/>
</dbReference>
<feature type="transmembrane region" description="Helical" evidence="4">
    <location>
        <begin position="145"/>
        <end position="163"/>
    </location>
</feature>
<protein>
    <recommendedName>
        <fullName evidence="2">diguanylate cyclase</fullName>
        <ecNumber evidence="2">2.7.7.65</ecNumber>
    </recommendedName>
</protein>
<dbReference type="InterPro" id="IPR043128">
    <property type="entry name" value="Rev_trsase/Diguanyl_cyclase"/>
</dbReference>
<evidence type="ECO:0000259" key="5">
    <source>
        <dbReference type="PROSITE" id="PS50887"/>
    </source>
</evidence>
<sequence>MITQTSSLLLETRDILHKWLSLATSAIMIFFCFVNIVMLNQVTIGVIDSVFGLLNLYSFRKALLEKTHEWHHYMLAFSMTVVVLSSFYFADLRAGSIYWLLILPPLYCLLAGPKLGLFYTIILSLPALAILFIKSDTEDFLPYRSILNFVLAYFLSYGICYLYESQYAKSSLLLERMAFQDPLTGAQNRHALKLFFDNFNNVPVDPFLKYETEETRLLIIDIDYFKSVNDEFGHDVGDSVLLEMTELLHYLIHDEHVYRIGGEEFLITLKNHTQNQAYDFAEKIRKEVEKTVFRAHQQSIRITVSIGIAQLQKGQSFREFLRDADKNLYSAKNKGRNLVHYGPMNVSEAV</sequence>
<keyword evidence="7" id="KW-1185">Reference proteome</keyword>
<evidence type="ECO:0000256" key="3">
    <source>
        <dbReference type="ARBA" id="ARBA00034247"/>
    </source>
</evidence>
<accession>A0A318UZC7</accession>
<dbReference type="GO" id="GO:0005886">
    <property type="term" value="C:plasma membrane"/>
    <property type="evidence" value="ECO:0007669"/>
    <property type="project" value="TreeGrafter"/>
</dbReference>
<feature type="transmembrane region" description="Helical" evidence="4">
    <location>
        <begin position="71"/>
        <end position="90"/>
    </location>
</feature>
<comment type="caution">
    <text evidence="6">The sequence shown here is derived from an EMBL/GenBank/DDBJ whole genome shotgun (WGS) entry which is preliminary data.</text>
</comment>
<keyword evidence="4" id="KW-0472">Membrane</keyword>
<evidence type="ECO:0000256" key="1">
    <source>
        <dbReference type="ARBA" id="ARBA00001946"/>
    </source>
</evidence>
<evidence type="ECO:0000313" key="7">
    <source>
        <dbReference type="Proteomes" id="UP000247551"/>
    </source>
</evidence>
<dbReference type="CDD" id="cd01949">
    <property type="entry name" value="GGDEF"/>
    <property type="match status" value="1"/>
</dbReference>
<name>A0A318UZC7_9GAMM</name>
<keyword evidence="4" id="KW-1133">Transmembrane helix</keyword>
<feature type="domain" description="GGDEF" evidence="5">
    <location>
        <begin position="213"/>
        <end position="344"/>
    </location>
</feature>
<comment type="catalytic activity">
    <reaction evidence="3">
        <text>2 GTP = 3',3'-c-di-GMP + 2 diphosphate</text>
        <dbReference type="Rhea" id="RHEA:24898"/>
        <dbReference type="ChEBI" id="CHEBI:33019"/>
        <dbReference type="ChEBI" id="CHEBI:37565"/>
        <dbReference type="ChEBI" id="CHEBI:58805"/>
        <dbReference type="EC" id="2.7.7.65"/>
    </reaction>
</comment>
<dbReference type="Gene3D" id="3.30.70.270">
    <property type="match status" value="1"/>
</dbReference>
<dbReference type="AlphaFoldDB" id="A0A318UZC7"/>
<organism evidence="6 7">
    <name type="scientific">Marinomonas alcarazii</name>
    <dbReference type="NCBI Taxonomy" id="491949"/>
    <lineage>
        <taxon>Bacteria</taxon>
        <taxon>Pseudomonadati</taxon>
        <taxon>Pseudomonadota</taxon>
        <taxon>Gammaproteobacteria</taxon>
        <taxon>Oceanospirillales</taxon>
        <taxon>Oceanospirillaceae</taxon>
        <taxon>Marinomonas</taxon>
    </lineage>
</organism>
<feature type="transmembrane region" description="Helical" evidence="4">
    <location>
        <begin position="19"/>
        <end position="36"/>
    </location>
</feature>
<reference evidence="6 7" key="1">
    <citation type="submission" date="2018-06" db="EMBL/GenBank/DDBJ databases">
        <title>Genomic Encyclopedia of Type Strains, Phase III (KMG-III): the genomes of soil and plant-associated and newly described type strains.</title>
        <authorList>
            <person name="Whitman W."/>
        </authorList>
    </citation>
    <scope>NUCLEOTIDE SEQUENCE [LARGE SCALE GENOMIC DNA]</scope>
    <source>
        <strain evidence="6 7">CECT 7730</strain>
    </source>
</reference>
<dbReference type="InterPro" id="IPR048435">
    <property type="entry name" value="MASE6"/>
</dbReference>
<dbReference type="GO" id="GO:0052621">
    <property type="term" value="F:diguanylate cyclase activity"/>
    <property type="evidence" value="ECO:0007669"/>
    <property type="project" value="UniProtKB-EC"/>
</dbReference>
<dbReference type="RefSeq" id="WP_245927048.1">
    <property type="nucleotide sequence ID" value="NZ_QKLW01000005.1"/>
</dbReference>
<dbReference type="SUPFAM" id="SSF55073">
    <property type="entry name" value="Nucleotide cyclase"/>
    <property type="match status" value="1"/>
</dbReference>
<dbReference type="InterPro" id="IPR050469">
    <property type="entry name" value="Diguanylate_Cyclase"/>
</dbReference>
<comment type="cofactor">
    <cofactor evidence="1">
        <name>Mg(2+)</name>
        <dbReference type="ChEBI" id="CHEBI:18420"/>
    </cofactor>
</comment>
<evidence type="ECO:0000256" key="2">
    <source>
        <dbReference type="ARBA" id="ARBA00012528"/>
    </source>
</evidence>
<gene>
    <name evidence="6" type="ORF">DFP75_10550</name>
</gene>
<keyword evidence="4" id="KW-0812">Transmembrane</keyword>
<dbReference type="GO" id="GO:1902201">
    <property type="term" value="P:negative regulation of bacterial-type flagellum-dependent cell motility"/>
    <property type="evidence" value="ECO:0007669"/>
    <property type="project" value="TreeGrafter"/>
</dbReference>
<dbReference type="InterPro" id="IPR029787">
    <property type="entry name" value="Nucleotide_cyclase"/>
</dbReference>
<dbReference type="Pfam" id="PF20966">
    <property type="entry name" value="MASE6"/>
    <property type="match status" value="1"/>
</dbReference>
<dbReference type="GO" id="GO:0043709">
    <property type="term" value="P:cell adhesion involved in single-species biofilm formation"/>
    <property type="evidence" value="ECO:0007669"/>
    <property type="project" value="TreeGrafter"/>
</dbReference>
<dbReference type="Pfam" id="PF00990">
    <property type="entry name" value="GGDEF"/>
    <property type="match status" value="1"/>
</dbReference>
<feature type="transmembrane region" description="Helical" evidence="4">
    <location>
        <begin position="117"/>
        <end position="133"/>
    </location>
</feature>